<dbReference type="EMBL" id="OV121132">
    <property type="protein sequence ID" value="CAH0547507.1"/>
    <property type="molecule type" value="Genomic_DNA"/>
</dbReference>
<evidence type="ECO:0000256" key="1">
    <source>
        <dbReference type="ARBA" id="ARBA00010552"/>
    </source>
</evidence>
<organism evidence="2 3">
    <name type="scientific">Brassicogethes aeneus</name>
    <name type="common">Rape pollen beetle</name>
    <name type="synonym">Meligethes aeneus</name>
    <dbReference type="NCBI Taxonomy" id="1431903"/>
    <lineage>
        <taxon>Eukaryota</taxon>
        <taxon>Metazoa</taxon>
        <taxon>Ecdysozoa</taxon>
        <taxon>Arthropoda</taxon>
        <taxon>Hexapoda</taxon>
        <taxon>Insecta</taxon>
        <taxon>Pterygota</taxon>
        <taxon>Neoptera</taxon>
        <taxon>Endopterygota</taxon>
        <taxon>Coleoptera</taxon>
        <taxon>Polyphaga</taxon>
        <taxon>Cucujiformia</taxon>
        <taxon>Nitidulidae</taxon>
        <taxon>Meligethinae</taxon>
        <taxon>Brassicogethes</taxon>
    </lineage>
</organism>
<dbReference type="Gene3D" id="3.30.1330.40">
    <property type="entry name" value="RutC-like"/>
    <property type="match status" value="1"/>
</dbReference>
<dbReference type="GO" id="GO:0005829">
    <property type="term" value="C:cytosol"/>
    <property type="evidence" value="ECO:0007669"/>
    <property type="project" value="TreeGrafter"/>
</dbReference>
<dbReference type="GO" id="GO:0019239">
    <property type="term" value="F:deaminase activity"/>
    <property type="evidence" value="ECO:0007669"/>
    <property type="project" value="TreeGrafter"/>
</dbReference>
<dbReference type="FunFam" id="3.30.1330.40:FF:000001">
    <property type="entry name" value="L-PSP family endoribonuclease"/>
    <property type="match status" value="1"/>
</dbReference>
<accession>A0A9P0FC40</accession>
<gene>
    <name evidence="2" type="ORF">MELIAE_LOCUS1490</name>
</gene>
<dbReference type="NCBIfam" id="TIGR00004">
    <property type="entry name" value="Rid family detoxifying hydrolase"/>
    <property type="match status" value="1"/>
</dbReference>
<dbReference type="InterPro" id="IPR019897">
    <property type="entry name" value="RidA_CS"/>
</dbReference>
<dbReference type="InterPro" id="IPR035959">
    <property type="entry name" value="RutC-like_sf"/>
</dbReference>
<dbReference type="Pfam" id="PF01042">
    <property type="entry name" value="Ribonuc_L-PSP"/>
    <property type="match status" value="1"/>
</dbReference>
<evidence type="ECO:0000313" key="2">
    <source>
        <dbReference type="EMBL" id="CAH0547507.1"/>
    </source>
</evidence>
<proteinExistence type="inferred from homology"/>
<dbReference type="PANTHER" id="PTHR11803">
    <property type="entry name" value="2-IMINOBUTANOATE/2-IMINOPROPANOATE DEAMINASE RIDA"/>
    <property type="match status" value="1"/>
</dbReference>
<dbReference type="SUPFAM" id="SSF55298">
    <property type="entry name" value="YjgF-like"/>
    <property type="match status" value="1"/>
</dbReference>
<reference evidence="2" key="1">
    <citation type="submission" date="2021-12" db="EMBL/GenBank/DDBJ databases">
        <authorList>
            <person name="King R."/>
        </authorList>
    </citation>
    <scope>NUCLEOTIDE SEQUENCE</scope>
</reference>
<evidence type="ECO:0000313" key="3">
    <source>
        <dbReference type="Proteomes" id="UP001154078"/>
    </source>
</evidence>
<dbReference type="PROSITE" id="PS01094">
    <property type="entry name" value="UPF0076"/>
    <property type="match status" value="1"/>
</dbReference>
<dbReference type="Proteomes" id="UP001154078">
    <property type="component" value="Chromosome 1"/>
</dbReference>
<dbReference type="PANTHER" id="PTHR11803:SF39">
    <property type="entry name" value="2-IMINOBUTANOATE_2-IMINOPROPANOATE DEAMINASE"/>
    <property type="match status" value="1"/>
</dbReference>
<sequence length="149" mass="16455">MPVLLKFSREIVKMSTKRIIKTNKAPMPIAPYNQAVVLDNTIYVSGCLGIDKDTMKLVEGGAAEECRQALRNLGHILEAADSKYENVVKTTVFLNDIADFQAVNEVYKEFFCKDFPARSAFQVGKLPMNASVEIEVVAAAGKLKVICCH</sequence>
<dbReference type="CDD" id="cd00448">
    <property type="entry name" value="YjgF_YER057c_UK114_family"/>
    <property type="match status" value="1"/>
</dbReference>
<comment type="similarity">
    <text evidence="1">Belongs to the RutC family.</text>
</comment>
<dbReference type="InterPro" id="IPR006175">
    <property type="entry name" value="YjgF/YER057c/UK114"/>
</dbReference>
<protein>
    <submittedName>
        <fullName evidence="2">Uncharacterized protein</fullName>
    </submittedName>
</protein>
<dbReference type="AlphaFoldDB" id="A0A9P0FC40"/>
<dbReference type="InterPro" id="IPR006056">
    <property type="entry name" value="RidA"/>
</dbReference>
<dbReference type="OrthoDB" id="309640at2759"/>
<keyword evidence="3" id="KW-1185">Reference proteome</keyword>
<name>A0A9P0FC40_BRAAE</name>
<dbReference type="GO" id="GO:0005739">
    <property type="term" value="C:mitochondrion"/>
    <property type="evidence" value="ECO:0007669"/>
    <property type="project" value="TreeGrafter"/>
</dbReference>